<gene>
    <name evidence="1" type="ORF">PanWU01x14_087200</name>
</gene>
<sequence length="119" mass="13649">TLHTKNYKPHNSLPIALAIICRTSISKIKTWYFNCDMTDLTFSTISLGHCNESLATPISPNSANWQPFRRILIVIYFFFREVRSSIRTNKFRSFCSIITKSVSEELRSLFPLLVASTSP</sequence>
<protein>
    <submittedName>
        <fullName evidence="1">Uncharacterized protein</fullName>
    </submittedName>
</protein>
<dbReference type="Proteomes" id="UP000237105">
    <property type="component" value="Unassembled WGS sequence"/>
</dbReference>
<evidence type="ECO:0000313" key="2">
    <source>
        <dbReference type="Proteomes" id="UP000237105"/>
    </source>
</evidence>
<comment type="caution">
    <text evidence="1">The sequence shown here is derived from an EMBL/GenBank/DDBJ whole genome shotgun (WGS) entry which is preliminary data.</text>
</comment>
<organism evidence="1 2">
    <name type="scientific">Parasponia andersonii</name>
    <name type="common">Sponia andersonii</name>
    <dbReference type="NCBI Taxonomy" id="3476"/>
    <lineage>
        <taxon>Eukaryota</taxon>
        <taxon>Viridiplantae</taxon>
        <taxon>Streptophyta</taxon>
        <taxon>Embryophyta</taxon>
        <taxon>Tracheophyta</taxon>
        <taxon>Spermatophyta</taxon>
        <taxon>Magnoliopsida</taxon>
        <taxon>eudicotyledons</taxon>
        <taxon>Gunneridae</taxon>
        <taxon>Pentapetalae</taxon>
        <taxon>rosids</taxon>
        <taxon>fabids</taxon>
        <taxon>Rosales</taxon>
        <taxon>Cannabaceae</taxon>
        <taxon>Parasponia</taxon>
    </lineage>
</organism>
<dbReference type="OrthoDB" id="10337189at2759"/>
<accession>A0A2P5D8G4</accession>
<name>A0A2P5D8G4_PARAD</name>
<feature type="non-terminal residue" evidence="1">
    <location>
        <position position="1"/>
    </location>
</feature>
<dbReference type="EMBL" id="JXTB01000055">
    <property type="protein sequence ID" value="PON69597.1"/>
    <property type="molecule type" value="Genomic_DNA"/>
</dbReference>
<reference evidence="2" key="1">
    <citation type="submission" date="2016-06" db="EMBL/GenBank/DDBJ databases">
        <title>Parallel loss of symbiosis genes in relatives of nitrogen-fixing non-legume Parasponia.</title>
        <authorList>
            <person name="Van Velzen R."/>
            <person name="Holmer R."/>
            <person name="Bu F."/>
            <person name="Rutten L."/>
            <person name="Van Zeijl A."/>
            <person name="Liu W."/>
            <person name="Santuari L."/>
            <person name="Cao Q."/>
            <person name="Sharma T."/>
            <person name="Shen D."/>
            <person name="Roswanjaya Y."/>
            <person name="Wardhani T."/>
            <person name="Kalhor M.S."/>
            <person name="Jansen J."/>
            <person name="Van den Hoogen J."/>
            <person name="Gungor B."/>
            <person name="Hartog M."/>
            <person name="Hontelez J."/>
            <person name="Verver J."/>
            <person name="Yang W.-C."/>
            <person name="Schijlen E."/>
            <person name="Repin R."/>
            <person name="Schilthuizen M."/>
            <person name="Schranz E."/>
            <person name="Heidstra R."/>
            <person name="Miyata K."/>
            <person name="Fedorova E."/>
            <person name="Kohlen W."/>
            <person name="Bisseling T."/>
            <person name="Smit S."/>
            <person name="Geurts R."/>
        </authorList>
    </citation>
    <scope>NUCLEOTIDE SEQUENCE [LARGE SCALE GENOMIC DNA]</scope>
    <source>
        <strain evidence="2">cv. WU1-14</strain>
    </source>
</reference>
<proteinExistence type="predicted"/>
<evidence type="ECO:0000313" key="1">
    <source>
        <dbReference type="EMBL" id="PON69597.1"/>
    </source>
</evidence>
<keyword evidence="2" id="KW-1185">Reference proteome</keyword>
<dbReference type="AlphaFoldDB" id="A0A2P5D8G4"/>